<name>A0A1L7CQ93_9CORY</name>
<organism evidence="2 3">
    <name type="scientific">Corynebacterium frankenforstense DSM 45800</name>
    <dbReference type="NCBI Taxonomy" id="1437875"/>
    <lineage>
        <taxon>Bacteria</taxon>
        <taxon>Bacillati</taxon>
        <taxon>Actinomycetota</taxon>
        <taxon>Actinomycetes</taxon>
        <taxon>Mycobacteriales</taxon>
        <taxon>Corynebacteriaceae</taxon>
        <taxon>Corynebacterium</taxon>
    </lineage>
</organism>
<sequence length="138" mass="15074">MADIETADITAAQDSLAPGVLGEVCDEKWLATSVNTVEEPAGTAYEVHTRGVSDYVRDQTATFFTSLEPVEVIDPTDVTRRRTPPAATGTPASGSSPRCATPRCRSTSRSSRWRTRCCSICWAGTPPWIARVSDTHWW</sequence>
<evidence type="ECO:0000313" key="2">
    <source>
        <dbReference type="EMBL" id="APT88013.1"/>
    </source>
</evidence>
<dbReference type="KEGG" id="cfk:CFRA_00450"/>
<reference evidence="2 3" key="1">
    <citation type="submission" date="2014-08" db="EMBL/GenBank/DDBJ databases">
        <title>Complete genome sequence of Corynebacterium frankenforstense ST18(T) (=DSM 45800(T)), isolated from raw cow milk.</title>
        <authorList>
            <person name="Ruckert C."/>
            <person name="Albersmeier A."/>
            <person name="Winkler A."/>
            <person name="Lipski A."/>
            <person name="Kalinowski J."/>
        </authorList>
    </citation>
    <scope>NUCLEOTIDE SEQUENCE [LARGE SCALE GENOMIC DNA]</scope>
    <source>
        <strain evidence="2 3">ST18</strain>
    </source>
</reference>
<evidence type="ECO:0000256" key="1">
    <source>
        <dbReference type="SAM" id="MobiDB-lite"/>
    </source>
</evidence>
<gene>
    <name evidence="2" type="ORF">CFRA_00450</name>
</gene>
<feature type="compositionally biased region" description="Low complexity" evidence="1">
    <location>
        <begin position="84"/>
        <end position="105"/>
    </location>
</feature>
<dbReference type="STRING" id="1437875.CFRA_00450"/>
<proteinExistence type="predicted"/>
<dbReference type="AlphaFoldDB" id="A0A1L7CQ93"/>
<keyword evidence="3" id="KW-1185">Reference proteome</keyword>
<dbReference type="RefSeq" id="WP_156887922.1">
    <property type="nucleotide sequence ID" value="NZ_CP009247.1"/>
</dbReference>
<dbReference type="OrthoDB" id="9814088at2"/>
<dbReference type="Proteomes" id="UP000185434">
    <property type="component" value="Chromosome"/>
</dbReference>
<dbReference type="EMBL" id="CP009247">
    <property type="protein sequence ID" value="APT88013.1"/>
    <property type="molecule type" value="Genomic_DNA"/>
</dbReference>
<evidence type="ECO:0000313" key="3">
    <source>
        <dbReference type="Proteomes" id="UP000185434"/>
    </source>
</evidence>
<protein>
    <submittedName>
        <fullName evidence="2">Uncharacterized protein</fullName>
    </submittedName>
</protein>
<feature type="region of interest" description="Disordered" evidence="1">
    <location>
        <begin position="74"/>
        <end position="105"/>
    </location>
</feature>
<accession>A0A1L7CQ93</accession>